<reference evidence="2" key="4">
    <citation type="journal article" date="2015" name="G3 (Bethesda)">
        <title>Genome sequences of three phytopathogenic species of the Magnaporthaceae family of fungi.</title>
        <authorList>
            <person name="Okagaki L.H."/>
            <person name="Nunes C.C."/>
            <person name="Sailsbery J."/>
            <person name="Clay B."/>
            <person name="Brown D."/>
            <person name="John T."/>
            <person name="Oh Y."/>
            <person name="Young N."/>
            <person name="Fitzgerald M."/>
            <person name="Haas B.J."/>
            <person name="Zeng Q."/>
            <person name="Young S."/>
            <person name="Adiconis X."/>
            <person name="Fan L."/>
            <person name="Levin J.Z."/>
            <person name="Mitchell T.K."/>
            <person name="Okubara P.A."/>
            <person name="Farman M.L."/>
            <person name="Kohn L.M."/>
            <person name="Birren B."/>
            <person name="Ma L.-J."/>
            <person name="Dean R.A."/>
        </authorList>
    </citation>
    <scope>NUCLEOTIDE SEQUENCE</scope>
    <source>
        <strain evidence="2">ATCC 64411 / 73-15</strain>
    </source>
</reference>
<dbReference type="Proteomes" id="UP000011715">
    <property type="component" value="Unassembled WGS sequence"/>
</dbReference>
<dbReference type="EMBL" id="ADBL01002446">
    <property type="status" value="NOT_ANNOTATED_CDS"/>
    <property type="molecule type" value="Genomic_DNA"/>
</dbReference>
<evidence type="ECO:0000313" key="2">
    <source>
        <dbReference type="EnsemblFungi" id="MAPG_09570T0"/>
    </source>
</evidence>
<reference evidence="3" key="2">
    <citation type="submission" date="2010-05" db="EMBL/GenBank/DDBJ databases">
        <title>The genome sequence of Magnaporthe poae strain ATCC 64411.</title>
        <authorList>
            <person name="Ma L.-J."/>
            <person name="Dead R."/>
            <person name="Young S."/>
            <person name="Zeng Q."/>
            <person name="Koehrsen M."/>
            <person name="Alvarado L."/>
            <person name="Berlin A."/>
            <person name="Chapman S.B."/>
            <person name="Chen Z."/>
            <person name="Freedman E."/>
            <person name="Gellesch M."/>
            <person name="Goldberg J."/>
            <person name="Griggs A."/>
            <person name="Gujja S."/>
            <person name="Heilman E.R."/>
            <person name="Heiman D."/>
            <person name="Hepburn T."/>
            <person name="Howarth C."/>
            <person name="Jen D."/>
            <person name="Larson L."/>
            <person name="Mehta T."/>
            <person name="Neiman D."/>
            <person name="Pearson M."/>
            <person name="Roberts A."/>
            <person name="Saif S."/>
            <person name="Shea T."/>
            <person name="Shenoy N."/>
            <person name="Sisk P."/>
            <person name="Stolte C."/>
            <person name="Sykes S."/>
            <person name="Walk T."/>
            <person name="White J."/>
            <person name="Yandava C."/>
            <person name="Haas B."/>
            <person name="Nusbaum C."/>
            <person name="Birren B."/>
        </authorList>
    </citation>
    <scope>NUCLEOTIDE SEQUENCE [LARGE SCALE GENOMIC DNA]</scope>
    <source>
        <strain evidence="3">ATCC 64411 / 73-15</strain>
    </source>
</reference>
<reference evidence="1" key="1">
    <citation type="submission" date="2010-05" db="EMBL/GenBank/DDBJ databases">
        <title>The Genome Sequence of Magnaporthe poae strain ATCC 64411.</title>
        <authorList>
            <consortium name="The Broad Institute Genome Sequencing Platform"/>
            <consortium name="Broad Institute Genome Sequencing Center for Infectious Disease"/>
            <person name="Ma L.-J."/>
            <person name="Dead R."/>
            <person name="Young S."/>
            <person name="Zeng Q."/>
            <person name="Koehrsen M."/>
            <person name="Alvarado L."/>
            <person name="Berlin A."/>
            <person name="Chapman S.B."/>
            <person name="Chen Z."/>
            <person name="Freedman E."/>
            <person name="Gellesch M."/>
            <person name="Goldberg J."/>
            <person name="Griggs A."/>
            <person name="Gujja S."/>
            <person name="Heilman E.R."/>
            <person name="Heiman D."/>
            <person name="Hepburn T."/>
            <person name="Howarth C."/>
            <person name="Jen D."/>
            <person name="Larson L."/>
            <person name="Mehta T."/>
            <person name="Neiman D."/>
            <person name="Pearson M."/>
            <person name="Roberts A."/>
            <person name="Saif S."/>
            <person name="Shea T."/>
            <person name="Shenoy N."/>
            <person name="Sisk P."/>
            <person name="Stolte C."/>
            <person name="Sykes S."/>
            <person name="Walk T."/>
            <person name="White J."/>
            <person name="Yandava C."/>
            <person name="Haas B."/>
            <person name="Nusbaum C."/>
            <person name="Birren B."/>
        </authorList>
    </citation>
    <scope>NUCLEOTIDE SEQUENCE</scope>
    <source>
        <strain evidence="1">ATCC 64411</strain>
    </source>
</reference>
<accession>A0A0C4EAA8</accession>
<keyword evidence="3" id="KW-1185">Reference proteome</keyword>
<evidence type="ECO:0000313" key="3">
    <source>
        <dbReference type="Proteomes" id="UP000011715"/>
    </source>
</evidence>
<dbReference type="AlphaFoldDB" id="A0A0C4EAA8"/>
<reference evidence="2" key="5">
    <citation type="submission" date="2015-06" db="UniProtKB">
        <authorList>
            <consortium name="EnsemblFungi"/>
        </authorList>
    </citation>
    <scope>IDENTIFICATION</scope>
    <source>
        <strain evidence="2">ATCC 64411</strain>
    </source>
</reference>
<dbReference type="EMBL" id="GL876976">
    <property type="protein sequence ID" value="KLU91046.1"/>
    <property type="molecule type" value="Genomic_DNA"/>
</dbReference>
<name>A0A0C4EAA8_MAGP6</name>
<dbReference type="VEuPathDB" id="FungiDB:MAPG_09570"/>
<protein>
    <submittedName>
        <fullName evidence="1 2">Uncharacterized protein</fullName>
    </submittedName>
</protein>
<proteinExistence type="predicted"/>
<sequence>MSAPRFVADVPHDIMAFDVQDVGVVHLASSDPEENRYCVFTEPSRTCPTSHVPRGERGSGGLLIIDSLPPSAIHPGAAVSLADTIDDKLRSVFYLIDPLRSSWMRIPLESSLFLAPPLPRPPASAASILGDLY</sequence>
<reference evidence="1" key="3">
    <citation type="submission" date="2011-03" db="EMBL/GenBank/DDBJ databases">
        <title>Annotation of Magnaporthe poae ATCC 64411.</title>
        <authorList>
            <person name="Ma L.-J."/>
            <person name="Dead R."/>
            <person name="Young S.K."/>
            <person name="Zeng Q."/>
            <person name="Gargeya S."/>
            <person name="Fitzgerald M."/>
            <person name="Haas B."/>
            <person name="Abouelleil A."/>
            <person name="Alvarado L."/>
            <person name="Arachchi H.M."/>
            <person name="Berlin A."/>
            <person name="Brown A."/>
            <person name="Chapman S.B."/>
            <person name="Chen Z."/>
            <person name="Dunbar C."/>
            <person name="Freedman E."/>
            <person name="Gearin G."/>
            <person name="Gellesch M."/>
            <person name="Goldberg J."/>
            <person name="Griggs A."/>
            <person name="Gujja S."/>
            <person name="Heiman D."/>
            <person name="Howarth C."/>
            <person name="Larson L."/>
            <person name="Lui A."/>
            <person name="MacDonald P.J.P."/>
            <person name="Mehta T."/>
            <person name="Montmayeur A."/>
            <person name="Murphy C."/>
            <person name="Neiman D."/>
            <person name="Pearson M."/>
            <person name="Priest M."/>
            <person name="Roberts A."/>
            <person name="Saif S."/>
            <person name="Shea T."/>
            <person name="Shenoy N."/>
            <person name="Sisk P."/>
            <person name="Stolte C."/>
            <person name="Sykes S."/>
            <person name="Yandava C."/>
            <person name="Wortman J."/>
            <person name="Nusbaum C."/>
            <person name="Birren B."/>
        </authorList>
    </citation>
    <scope>NUCLEOTIDE SEQUENCE</scope>
    <source>
        <strain evidence="1">ATCC 64411</strain>
    </source>
</reference>
<gene>
    <name evidence="1" type="ORF">MAPG_09570</name>
</gene>
<organism evidence="2 3">
    <name type="scientific">Magnaporthiopsis poae (strain ATCC 64411 / 73-15)</name>
    <name type="common">Kentucky bluegrass fungus</name>
    <name type="synonym">Magnaporthe poae</name>
    <dbReference type="NCBI Taxonomy" id="644358"/>
    <lineage>
        <taxon>Eukaryota</taxon>
        <taxon>Fungi</taxon>
        <taxon>Dikarya</taxon>
        <taxon>Ascomycota</taxon>
        <taxon>Pezizomycotina</taxon>
        <taxon>Sordariomycetes</taxon>
        <taxon>Sordariomycetidae</taxon>
        <taxon>Magnaporthales</taxon>
        <taxon>Magnaporthaceae</taxon>
        <taxon>Magnaporthiopsis</taxon>
    </lineage>
</organism>
<evidence type="ECO:0000313" key="1">
    <source>
        <dbReference type="EMBL" id="KLU91046.1"/>
    </source>
</evidence>
<dbReference type="EnsemblFungi" id="MAPG_09570T0">
    <property type="protein sequence ID" value="MAPG_09570T0"/>
    <property type="gene ID" value="MAPG_09570"/>
</dbReference>